<keyword evidence="4" id="KW-1185">Reference proteome</keyword>
<dbReference type="PANTHER" id="PTHR16502">
    <property type="entry name" value="KERATINOCYTE-ASSOCIATED TRANSMEMBRANE PROTEIN 2"/>
    <property type="match status" value="1"/>
</dbReference>
<dbReference type="PANTHER" id="PTHR16502:SF0">
    <property type="entry name" value="KERATINOCYTE-ASSOCIATED TRANSMEMBRANE PROTEIN 2"/>
    <property type="match status" value="1"/>
</dbReference>
<feature type="region of interest" description="Disordered" evidence="1">
    <location>
        <begin position="185"/>
        <end position="327"/>
    </location>
</feature>
<feature type="compositionally biased region" description="Low complexity" evidence="1">
    <location>
        <begin position="104"/>
        <end position="116"/>
    </location>
</feature>
<dbReference type="Ensembl" id="ENSLBET00000004527.1">
    <property type="protein sequence ID" value="ENSLBEP00000004307.1"/>
    <property type="gene ID" value="ENSLBEG00000003308.1"/>
</dbReference>
<accession>A0A3Q3EAF6</accession>
<dbReference type="GeneTree" id="ENSGT00440000037499"/>
<dbReference type="InParanoid" id="A0A3Q3EAF6"/>
<feature type="compositionally biased region" description="Polar residues" evidence="1">
    <location>
        <begin position="88"/>
        <end position="103"/>
    </location>
</feature>
<evidence type="ECO:0000313" key="4">
    <source>
        <dbReference type="Proteomes" id="UP000261660"/>
    </source>
</evidence>
<feature type="compositionally biased region" description="Polar residues" evidence="1">
    <location>
        <begin position="222"/>
        <end position="233"/>
    </location>
</feature>
<dbReference type="InterPro" id="IPR037645">
    <property type="entry name" value="KCT2"/>
</dbReference>
<evidence type="ECO:0000256" key="1">
    <source>
        <dbReference type="SAM" id="MobiDB-lite"/>
    </source>
</evidence>
<keyword evidence="2" id="KW-0472">Membrane</keyword>
<proteinExistence type="predicted"/>
<feature type="compositionally biased region" description="Polar residues" evidence="1">
    <location>
        <begin position="132"/>
        <end position="148"/>
    </location>
</feature>
<evidence type="ECO:0000256" key="2">
    <source>
        <dbReference type="SAM" id="Phobius"/>
    </source>
</evidence>
<feature type="compositionally biased region" description="Polar residues" evidence="1">
    <location>
        <begin position="60"/>
        <end position="78"/>
    </location>
</feature>
<dbReference type="Proteomes" id="UP000261660">
    <property type="component" value="Unplaced"/>
</dbReference>
<name>A0A3Q3EAF6_9LABR</name>
<feature type="compositionally biased region" description="Polar residues" evidence="1">
    <location>
        <begin position="304"/>
        <end position="315"/>
    </location>
</feature>
<organism evidence="3 4">
    <name type="scientific">Labrus bergylta</name>
    <name type="common">ballan wrasse</name>
    <dbReference type="NCBI Taxonomy" id="56723"/>
    <lineage>
        <taxon>Eukaryota</taxon>
        <taxon>Metazoa</taxon>
        <taxon>Chordata</taxon>
        <taxon>Craniata</taxon>
        <taxon>Vertebrata</taxon>
        <taxon>Euteleostomi</taxon>
        <taxon>Actinopterygii</taxon>
        <taxon>Neopterygii</taxon>
        <taxon>Teleostei</taxon>
        <taxon>Neoteleostei</taxon>
        <taxon>Acanthomorphata</taxon>
        <taxon>Eupercaria</taxon>
        <taxon>Labriformes</taxon>
        <taxon>Labridae</taxon>
        <taxon>Labrus</taxon>
    </lineage>
</organism>
<dbReference type="AlphaFoldDB" id="A0A3Q3EAF6"/>
<feature type="transmembrane region" description="Helical" evidence="2">
    <location>
        <begin position="340"/>
        <end position="358"/>
    </location>
</feature>
<keyword evidence="2" id="KW-1133">Transmembrane helix</keyword>
<feature type="compositionally biased region" description="Polar residues" evidence="1">
    <location>
        <begin position="185"/>
        <end position="207"/>
    </location>
</feature>
<protein>
    <submittedName>
        <fullName evidence="3">Trans-Golgi network integral membrane protein 1-like</fullName>
    </submittedName>
</protein>
<evidence type="ECO:0000313" key="3">
    <source>
        <dbReference type="Ensembl" id="ENSLBEP00000004307.1"/>
    </source>
</evidence>
<dbReference type="Pfam" id="PF17818">
    <property type="entry name" value="KCT2"/>
    <property type="match status" value="1"/>
</dbReference>
<reference evidence="3" key="1">
    <citation type="submission" date="2025-08" db="UniProtKB">
        <authorList>
            <consortium name="Ensembl"/>
        </authorList>
    </citation>
    <scope>IDENTIFICATION</scope>
</reference>
<feature type="region of interest" description="Disordered" evidence="1">
    <location>
        <begin position="60"/>
        <end position="148"/>
    </location>
</feature>
<feature type="compositionally biased region" description="Acidic residues" evidence="1">
    <location>
        <begin position="281"/>
        <end position="298"/>
    </location>
</feature>
<sequence length="407" mass="44310">MTNSHVFVVNCRPRLFSHSHIDMAAHGTMSRSRRHICALSWLIFVQLFASQCLSLPIKGSTSVSANTNQEDETLSLTTIKKDDPKPSTPDQNPATSTGPMNSETTAAPKDPAPATDLNNSETPTVPKIPDISTGSKNPVSPAGNNSTTTATIKASADITLTTAIQSKTSKGSQGAHPVTIISDSDQEQAMSNASNANTTPVKDNVNSAKVKATDKTEVAEVASTQAAPATSTKAPEPTELGIDELDVPDSHSKLSDALNQPTMQDPALLEPTDNGPRRYTDDDDDEDPNYGDGDDGDNMYDNNISFKGQNENSLQPPKGILETHLNESDGYNTEDTDSHFFFHLVILAFLVAIVYITYHNKRKIFLLAQSRRWKDGLCSRNTVEYHRLDQNVNEAMPSLKMTRDYIF</sequence>
<keyword evidence="2" id="KW-0812">Transmembrane</keyword>
<reference evidence="3" key="2">
    <citation type="submission" date="2025-09" db="UniProtKB">
        <authorList>
            <consortium name="Ensembl"/>
        </authorList>
    </citation>
    <scope>IDENTIFICATION</scope>
</reference>